<evidence type="ECO:0000259" key="4">
    <source>
        <dbReference type="PROSITE" id="PS50949"/>
    </source>
</evidence>
<evidence type="ECO:0000313" key="6">
    <source>
        <dbReference type="Proteomes" id="UP001500707"/>
    </source>
</evidence>
<dbReference type="InterPro" id="IPR028978">
    <property type="entry name" value="Chorismate_lyase_/UTRA_dom_sf"/>
</dbReference>
<protein>
    <recommendedName>
        <fullName evidence="4">HTH gntR-type domain-containing protein</fullName>
    </recommendedName>
</protein>
<dbReference type="Gene3D" id="3.40.1410.10">
    <property type="entry name" value="Chorismate lyase-like"/>
    <property type="match status" value="1"/>
</dbReference>
<evidence type="ECO:0000313" key="5">
    <source>
        <dbReference type="EMBL" id="GAA3595118.1"/>
    </source>
</evidence>
<reference evidence="6" key="1">
    <citation type="journal article" date="2019" name="Int. J. Syst. Evol. Microbiol.">
        <title>The Global Catalogue of Microorganisms (GCM) 10K type strain sequencing project: providing services to taxonomists for standard genome sequencing and annotation.</title>
        <authorList>
            <consortium name="The Broad Institute Genomics Platform"/>
            <consortium name="The Broad Institute Genome Sequencing Center for Infectious Disease"/>
            <person name="Wu L."/>
            <person name="Ma J."/>
        </authorList>
    </citation>
    <scope>NUCLEOTIDE SEQUENCE [LARGE SCALE GENOMIC DNA]</scope>
    <source>
        <strain evidence="6">JCM 17656</strain>
    </source>
</reference>
<dbReference type="Gene3D" id="1.10.10.10">
    <property type="entry name" value="Winged helix-like DNA-binding domain superfamily/Winged helix DNA-binding domain"/>
    <property type="match status" value="1"/>
</dbReference>
<name>A0ABP6Z496_9ACTN</name>
<keyword evidence="6" id="KW-1185">Reference proteome</keyword>
<dbReference type="EMBL" id="BAABCE010000037">
    <property type="protein sequence ID" value="GAA3595118.1"/>
    <property type="molecule type" value="Genomic_DNA"/>
</dbReference>
<dbReference type="PROSITE" id="PS50949">
    <property type="entry name" value="HTH_GNTR"/>
    <property type="match status" value="1"/>
</dbReference>
<keyword evidence="1" id="KW-0805">Transcription regulation</keyword>
<dbReference type="SMART" id="SM00345">
    <property type="entry name" value="HTH_GNTR"/>
    <property type="match status" value="1"/>
</dbReference>
<dbReference type="InterPro" id="IPR000524">
    <property type="entry name" value="Tscrpt_reg_HTH_GntR"/>
</dbReference>
<dbReference type="PANTHER" id="PTHR44846:SF17">
    <property type="entry name" value="GNTR-FAMILY TRANSCRIPTIONAL REGULATOR"/>
    <property type="match status" value="1"/>
</dbReference>
<sequence length="265" mass="29058">MTNPKTAREIADALRVRVLNHETPAGGTLATLAELMEEYGVARDTIRAAVNILASEGLVRMVHRRGVVVQDRVRRRRIRRGQVVTRNPHTGYVFPATHDPGEKWVAHGTPRRSLEAAPEIVTTTFSVDAGSSVLRRRRITSPEGEPPFQLVDTWLSAQAVTDAPQVAEPSTGPGGYLDRLEEAGHGPLSWQEVTRVRMPSADEAKLLEIAQALPVFEITMTGYSARDDQALEVTIKVIPSDRVELVADLVRGESAEWPVDPVTPA</sequence>
<dbReference type="PRINTS" id="PR00035">
    <property type="entry name" value="HTHGNTR"/>
</dbReference>
<dbReference type="RefSeq" id="WP_346186705.1">
    <property type="nucleotide sequence ID" value="NZ_BAABCE010000037.1"/>
</dbReference>
<evidence type="ECO:0000256" key="2">
    <source>
        <dbReference type="ARBA" id="ARBA00023125"/>
    </source>
</evidence>
<dbReference type="InterPro" id="IPR050679">
    <property type="entry name" value="Bact_HTH_transcr_reg"/>
</dbReference>
<comment type="caution">
    <text evidence="5">The sequence shown here is derived from an EMBL/GenBank/DDBJ whole genome shotgun (WGS) entry which is preliminary data.</text>
</comment>
<dbReference type="Pfam" id="PF07702">
    <property type="entry name" value="UTRA"/>
    <property type="match status" value="1"/>
</dbReference>
<proteinExistence type="predicted"/>
<evidence type="ECO:0000256" key="3">
    <source>
        <dbReference type="ARBA" id="ARBA00023163"/>
    </source>
</evidence>
<organism evidence="5 6">
    <name type="scientific">Streptomyces osmaniensis</name>
    <dbReference type="NCBI Taxonomy" id="593134"/>
    <lineage>
        <taxon>Bacteria</taxon>
        <taxon>Bacillati</taxon>
        <taxon>Actinomycetota</taxon>
        <taxon>Actinomycetes</taxon>
        <taxon>Kitasatosporales</taxon>
        <taxon>Streptomycetaceae</taxon>
        <taxon>Streptomyces</taxon>
    </lineage>
</organism>
<keyword evidence="2" id="KW-0238">DNA-binding</keyword>
<dbReference type="PANTHER" id="PTHR44846">
    <property type="entry name" value="MANNOSYL-D-GLYCERATE TRANSPORT/METABOLISM SYSTEM REPRESSOR MNGR-RELATED"/>
    <property type="match status" value="1"/>
</dbReference>
<feature type="domain" description="HTH gntR-type" evidence="4">
    <location>
        <begin position="4"/>
        <end position="72"/>
    </location>
</feature>
<accession>A0ABP6Z496</accession>
<dbReference type="SUPFAM" id="SSF46785">
    <property type="entry name" value="Winged helix' DNA-binding domain"/>
    <property type="match status" value="1"/>
</dbReference>
<dbReference type="InterPro" id="IPR036390">
    <property type="entry name" value="WH_DNA-bd_sf"/>
</dbReference>
<evidence type="ECO:0000256" key="1">
    <source>
        <dbReference type="ARBA" id="ARBA00023015"/>
    </source>
</evidence>
<dbReference type="SUPFAM" id="SSF64288">
    <property type="entry name" value="Chorismate lyase-like"/>
    <property type="match status" value="1"/>
</dbReference>
<dbReference type="InterPro" id="IPR036388">
    <property type="entry name" value="WH-like_DNA-bd_sf"/>
</dbReference>
<keyword evidence="3" id="KW-0804">Transcription</keyword>
<dbReference type="Pfam" id="PF00392">
    <property type="entry name" value="GntR"/>
    <property type="match status" value="1"/>
</dbReference>
<dbReference type="Proteomes" id="UP001500707">
    <property type="component" value="Unassembled WGS sequence"/>
</dbReference>
<gene>
    <name evidence="5" type="ORF">GCM10022295_90470</name>
</gene>
<dbReference type="InterPro" id="IPR011663">
    <property type="entry name" value="UTRA"/>
</dbReference>
<dbReference type="SMART" id="SM00866">
    <property type="entry name" value="UTRA"/>
    <property type="match status" value="1"/>
</dbReference>